<accession>A0A9D4D052</accession>
<comment type="caution">
    <text evidence="2">The sequence shown here is derived from an EMBL/GenBank/DDBJ whole genome shotgun (WGS) entry which is preliminary data.</text>
</comment>
<dbReference type="AlphaFoldDB" id="A0A9D4D052"/>
<protein>
    <submittedName>
        <fullName evidence="2">Uncharacterized protein</fullName>
    </submittedName>
</protein>
<evidence type="ECO:0000313" key="3">
    <source>
        <dbReference type="Proteomes" id="UP000828390"/>
    </source>
</evidence>
<keyword evidence="3" id="KW-1185">Reference proteome</keyword>
<organism evidence="2 3">
    <name type="scientific">Dreissena polymorpha</name>
    <name type="common">Zebra mussel</name>
    <name type="synonym">Mytilus polymorpha</name>
    <dbReference type="NCBI Taxonomy" id="45954"/>
    <lineage>
        <taxon>Eukaryota</taxon>
        <taxon>Metazoa</taxon>
        <taxon>Spiralia</taxon>
        <taxon>Lophotrochozoa</taxon>
        <taxon>Mollusca</taxon>
        <taxon>Bivalvia</taxon>
        <taxon>Autobranchia</taxon>
        <taxon>Heteroconchia</taxon>
        <taxon>Euheterodonta</taxon>
        <taxon>Imparidentia</taxon>
        <taxon>Neoheterodontei</taxon>
        <taxon>Myida</taxon>
        <taxon>Dreissenoidea</taxon>
        <taxon>Dreissenidae</taxon>
        <taxon>Dreissena</taxon>
    </lineage>
</organism>
<dbReference type="Proteomes" id="UP000828390">
    <property type="component" value="Unassembled WGS sequence"/>
</dbReference>
<name>A0A9D4D052_DREPO</name>
<gene>
    <name evidence="2" type="ORF">DPMN_043005</name>
</gene>
<sequence>MARQALPKINRGISNRSTKSCNNCGCAHAGAQERVAPDNPVLQPLAQPRRPGLVDGREQQTVWNTQFHAFVVYEDISAK</sequence>
<proteinExistence type="predicted"/>
<reference evidence="2" key="2">
    <citation type="submission" date="2020-11" db="EMBL/GenBank/DDBJ databases">
        <authorList>
            <person name="McCartney M.A."/>
            <person name="Auch B."/>
            <person name="Kono T."/>
            <person name="Mallez S."/>
            <person name="Becker A."/>
            <person name="Gohl D.M."/>
            <person name="Silverstein K.A.T."/>
            <person name="Koren S."/>
            <person name="Bechman K.B."/>
            <person name="Herman A."/>
            <person name="Abrahante J.E."/>
            <person name="Garbe J."/>
        </authorList>
    </citation>
    <scope>NUCLEOTIDE SEQUENCE</scope>
    <source>
        <strain evidence="2">Duluth1</strain>
        <tissue evidence="2">Whole animal</tissue>
    </source>
</reference>
<feature type="region of interest" description="Disordered" evidence="1">
    <location>
        <begin position="35"/>
        <end position="54"/>
    </location>
</feature>
<dbReference type="EMBL" id="JAIWYP010000011">
    <property type="protein sequence ID" value="KAH3736442.1"/>
    <property type="molecule type" value="Genomic_DNA"/>
</dbReference>
<evidence type="ECO:0000313" key="2">
    <source>
        <dbReference type="EMBL" id="KAH3736442.1"/>
    </source>
</evidence>
<reference evidence="2" key="1">
    <citation type="journal article" date="2019" name="bioRxiv">
        <title>The Genome of the Zebra Mussel, Dreissena polymorpha: A Resource for Invasive Species Research.</title>
        <authorList>
            <person name="McCartney M.A."/>
            <person name="Auch B."/>
            <person name="Kono T."/>
            <person name="Mallez S."/>
            <person name="Zhang Y."/>
            <person name="Obille A."/>
            <person name="Becker A."/>
            <person name="Abrahante J.E."/>
            <person name="Garbe J."/>
            <person name="Badalamenti J.P."/>
            <person name="Herman A."/>
            <person name="Mangelson H."/>
            <person name="Liachko I."/>
            <person name="Sullivan S."/>
            <person name="Sone E.D."/>
            <person name="Koren S."/>
            <person name="Silverstein K.A.T."/>
            <person name="Beckman K.B."/>
            <person name="Gohl D.M."/>
        </authorList>
    </citation>
    <scope>NUCLEOTIDE SEQUENCE</scope>
    <source>
        <strain evidence="2">Duluth1</strain>
        <tissue evidence="2">Whole animal</tissue>
    </source>
</reference>
<evidence type="ECO:0000256" key="1">
    <source>
        <dbReference type="SAM" id="MobiDB-lite"/>
    </source>
</evidence>